<dbReference type="CDD" id="cd08023">
    <property type="entry name" value="GH16_laminarinase_like"/>
    <property type="match status" value="1"/>
</dbReference>
<keyword evidence="5" id="KW-1185">Reference proteome</keyword>
<evidence type="ECO:0000256" key="2">
    <source>
        <dbReference type="SAM" id="SignalP"/>
    </source>
</evidence>
<evidence type="ECO:0000256" key="1">
    <source>
        <dbReference type="ARBA" id="ARBA00006865"/>
    </source>
</evidence>
<protein>
    <submittedName>
        <fullName evidence="4">Family 16 glycosylhydrolase</fullName>
    </submittedName>
</protein>
<evidence type="ECO:0000313" key="4">
    <source>
        <dbReference type="EMBL" id="TRY15975.1"/>
    </source>
</evidence>
<sequence length="469" mass="53205">MNKKQNCARLFKLAVCLLLINGCSEKAPDGESIDQPVNKHKAETSDKIIKSEADNNSPIWAINLGGAEYQGINGIRYQADTLAIPNDMGNMSDVLGTQHRFLYQTYRVGDMQISRPIDNGLYDITFMFAEPDDIPTGSRVFNVLAQGQPVIEKLDIRQARDGKHISALSRTVTDVEVTSGVLNIELTAIKGQPILNAILANKKQRKSEEWSLVWSDEFNYSGAPDHTKWNLDIWPARKVNEEDQAYTHRPENVIVHDGNLVITALKESYSDAEYTSARIHSKGKGDFLYGRAEIRAKLPAGRGTWSAIWMLPSDPYKYATNCEKNEEWQGSSTCDAWPNSGEIDIMEHVGFDMQNIHGTVHNKAYYWVNWQQRKGSIEGKNVEQEFHVYAMEWTPEQITIFFDDTPYFIYSNELTGWKAWPFDHPYHIILNLAIGGMWGRAGGPIDDTIFPVQMEVDYVRVFQQTNNGQ</sequence>
<dbReference type="GO" id="GO:0004553">
    <property type="term" value="F:hydrolase activity, hydrolyzing O-glycosyl compounds"/>
    <property type="evidence" value="ECO:0007669"/>
    <property type="project" value="InterPro"/>
</dbReference>
<keyword evidence="2" id="KW-0732">Signal</keyword>
<dbReference type="Proteomes" id="UP000318126">
    <property type="component" value="Unassembled WGS sequence"/>
</dbReference>
<dbReference type="EMBL" id="VKGK01000002">
    <property type="protein sequence ID" value="TRY15975.1"/>
    <property type="molecule type" value="Genomic_DNA"/>
</dbReference>
<accession>A0A553JU52</accession>
<dbReference type="InterPro" id="IPR021720">
    <property type="entry name" value="Malectin_dom"/>
</dbReference>
<dbReference type="GO" id="GO:0005975">
    <property type="term" value="P:carbohydrate metabolic process"/>
    <property type="evidence" value="ECO:0007669"/>
    <property type="project" value="InterPro"/>
</dbReference>
<dbReference type="PANTHER" id="PTHR10963">
    <property type="entry name" value="GLYCOSYL HYDROLASE-RELATED"/>
    <property type="match status" value="1"/>
</dbReference>
<dbReference type="PROSITE" id="PS51762">
    <property type="entry name" value="GH16_2"/>
    <property type="match status" value="1"/>
</dbReference>
<evidence type="ECO:0000313" key="5">
    <source>
        <dbReference type="Proteomes" id="UP000318126"/>
    </source>
</evidence>
<feature type="domain" description="GH16" evidence="3">
    <location>
        <begin position="187"/>
        <end position="467"/>
    </location>
</feature>
<dbReference type="Gene3D" id="2.60.120.430">
    <property type="entry name" value="Galactose-binding lectin"/>
    <property type="match status" value="1"/>
</dbReference>
<feature type="signal peptide" evidence="2">
    <location>
        <begin position="1"/>
        <end position="27"/>
    </location>
</feature>
<comment type="caution">
    <text evidence="4">The sequence shown here is derived from an EMBL/GenBank/DDBJ whole genome shotgun (WGS) entry which is preliminary data.</text>
</comment>
<evidence type="ECO:0000259" key="3">
    <source>
        <dbReference type="PROSITE" id="PS51762"/>
    </source>
</evidence>
<organism evidence="4 5">
    <name type="scientific">Shewanella hanedai</name>
    <name type="common">Alteromonas hanedai</name>
    <dbReference type="NCBI Taxonomy" id="25"/>
    <lineage>
        <taxon>Bacteria</taxon>
        <taxon>Pseudomonadati</taxon>
        <taxon>Pseudomonadota</taxon>
        <taxon>Gammaproteobacteria</taxon>
        <taxon>Alteromonadales</taxon>
        <taxon>Shewanellaceae</taxon>
        <taxon>Shewanella</taxon>
    </lineage>
</organism>
<comment type="similarity">
    <text evidence="1">Belongs to the glycosyl hydrolase 16 family.</text>
</comment>
<reference evidence="5" key="1">
    <citation type="submission" date="2019-07" db="EMBL/GenBank/DDBJ databases">
        <title>Shewanella sp. YLB-08 draft genomic sequence.</title>
        <authorList>
            <person name="Yu L."/>
        </authorList>
    </citation>
    <scope>NUCLEOTIDE SEQUENCE [LARGE SCALE GENOMIC DNA]</scope>
    <source>
        <strain evidence="5">JCM 20706</strain>
    </source>
</reference>
<dbReference type="Pfam" id="PF11721">
    <property type="entry name" value="Malectin"/>
    <property type="match status" value="1"/>
</dbReference>
<dbReference type="PANTHER" id="PTHR10963:SF55">
    <property type="entry name" value="GLYCOSIDE HYDROLASE FAMILY 16 PROTEIN"/>
    <property type="match status" value="1"/>
</dbReference>
<proteinExistence type="inferred from homology"/>
<dbReference type="AlphaFoldDB" id="A0A553JU52"/>
<dbReference type="InterPro" id="IPR050546">
    <property type="entry name" value="Glycosyl_Hydrlase_16"/>
</dbReference>
<dbReference type="OrthoDB" id="9809583at2"/>
<gene>
    <name evidence="4" type="ORF">FN961_03085</name>
</gene>
<dbReference type="SUPFAM" id="SSF49899">
    <property type="entry name" value="Concanavalin A-like lectins/glucanases"/>
    <property type="match status" value="1"/>
</dbReference>
<dbReference type="Pfam" id="PF00722">
    <property type="entry name" value="Glyco_hydro_16"/>
    <property type="match status" value="1"/>
</dbReference>
<dbReference type="RefSeq" id="WP_143563070.1">
    <property type="nucleotide sequence ID" value="NZ_BMPL01000002.1"/>
</dbReference>
<name>A0A553JU52_SHEHA</name>
<feature type="chain" id="PRO_5022122608" evidence="2">
    <location>
        <begin position="28"/>
        <end position="469"/>
    </location>
</feature>
<dbReference type="InterPro" id="IPR013320">
    <property type="entry name" value="ConA-like_dom_sf"/>
</dbReference>
<dbReference type="InterPro" id="IPR000757">
    <property type="entry name" value="Beta-glucanase-like"/>
</dbReference>
<keyword evidence="4" id="KW-0378">Hydrolase</keyword>
<dbReference type="Gene3D" id="2.60.120.200">
    <property type="match status" value="1"/>
</dbReference>